<protein>
    <recommendedName>
        <fullName evidence="4">STAS domain-containing protein</fullName>
    </recommendedName>
</protein>
<evidence type="ECO:0000313" key="2">
    <source>
        <dbReference type="EMBL" id="SFA45596.1"/>
    </source>
</evidence>
<dbReference type="Proteomes" id="UP000182054">
    <property type="component" value="Unassembled WGS sequence"/>
</dbReference>
<evidence type="ECO:0000313" key="3">
    <source>
        <dbReference type="Proteomes" id="UP000182054"/>
    </source>
</evidence>
<dbReference type="AlphaFoldDB" id="A0A1I0T3I0"/>
<feature type="compositionally biased region" description="Basic and acidic residues" evidence="1">
    <location>
        <begin position="100"/>
        <end position="110"/>
    </location>
</feature>
<name>A0A1I0T3I0_9NOCA</name>
<feature type="region of interest" description="Disordered" evidence="1">
    <location>
        <begin position="100"/>
        <end position="126"/>
    </location>
</feature>
<accession>A0A1I0T3I0</accession>
<organism evidence="2 3">
    <name type="scientific">Rhodococcoides kroppenstedtii</name>
    <dbReference type="NCBI Taxonomy" id="293050"/>
    <lineage>
        <taxon>Bacteria</taxon>
        <taxon>Bacillati</taxon>
        <taxon>Actinomycetota</taxon>
        <taxon>Actinomycetes</taxon>
        <taxon>Mycobacteriales</taxon>
        <taxon>Nocardiaceae</taxon>
        <taxon>Rhodococcoides</taxon>
    </lineage>
</organism>
<reference evidence="2 3" key="1">
    <citation type="submission" date="2016-10" db="EMBL/GenBank/DDBJ databases">
        <authorList>
            <person name="de Groot N.N."/>
        </authorList>
    </citation>
    <scope>NUCLEOTIDE SEQUENCE [LARGE SCALE GENOMIC DNA]</scope>
    <source>
        <strain evidence="2 3">DSM 44908</strain>
    </source>
</reference>
<proteinExistence type="predicted"/>
<evidence type="ECO:0000256" key="1">
    <source>
        <dbReference type="SAM" id="MobiDB-lite"/>
    </source>
</evidence>
<gene>
    <name evidence="2" type="ORF">SAMN05444374_103296</name>
</gene>
<sequence>MVARHDPLEKTRMFYEVTADIAVETYTARFAVLRVGGALERRDLLRLGVELDVLRSIDTVVLDLTALTAAHLTVLDALTEFADGGDVRVLPPAEPLRGAVESRVRRDARPVHGVPDSNGRTPHAAA</sequence>
<dbReference type="EMBL" id="FOJN01000003">
    <property type="protein sequence ID" value="SFA45596.1"/>
    <property type="molecule type" value="Genomic_DNA"/>
</dbReference>
<evidence type="ECO:0008006" key="4">
    <source>
        <dbReference type="Google" id="ProtNLM"/>
    </source>
</evidence>